<sequence length="578" mass="63752">VLYQTTSGSLLTPQLYVSIRNHTLYSDVLTFLSGDRALYTRFHLNTLLPALCRVQISTQTPDAPQPESVFGLIVETMPYLALYPQYAAPGDKDRRDVRMGVDMDSSLTVLQCLHSVVHSQHSLGIVPTDREIVPVLRRLALYYHNVRHTLARKASCQVADAEYCRHAMALIEGIFRTLDTLYASSPMGREHLHMMVITHLSSGDDVLGTTSSATSDDLYEYLGGREQTFTHSLYTLLSAVGGEGEISGAEVCLSLMTHALLDGTRRDSQADPHHLQVMSSTLVHFSASLLLSSEGEREGERDSVEGDSADTARVRATATLLQCLQTFMDTIDPNTDNQCDIERLPWSSITDILKILSICALFAPSAPLHEKYLYIVGYILDILLSHSQTKLEGGDAGRIVPLVPTVHLKRVFLDGEASIPDILIKRLLEDYRPRTPNGEEHVERERDLGFDPEVLSWLTMYYSIFSDPRLMLLPSTVRPNDALLVTLIPATCQSFLKSVNAEPAEPADPNSLSASVPLSLGIPLAGALVGAFTAVSNQRDRESQRDLAGSVLQGFVPKLIQILLSQQTSPIGDRETER</sequence>
<organism evidence="1 2">
    <name type="scientific">Kipferlia bialata</name>
    <dbReference type="NCBI Taxonomy" id="797122"/>
    <lineage>
        <taxon>Eukaryota</taxon>
        <taxon>Metamonada</taxon>
        <taxon>Carpediemonas-like organisms</taxon>
        <taxon>Kipferlia</taxon>
    </lineage>
</organism>
<gene>
    <name evidence="1" type="ORF">KIPB_006786</name>
</gene>
<dbReference type="EMBL" id="BDIP01001797">
    <property type="protein sequence ID" value="GIQ85157.1"/>
    <property type="molecule type" value="Genomic_DNA"/>
</dbReference>
<proteinExistence type="predicted"/>
<dbReference type="Proteomes" id="UP000265618">
    <property type="component" value="Unassembled WGS sequence"/>
</dbReference>
<accession>A0A9K3CY63</accession>
<keyword evidence="2" id="KW-1185">Reference proteome</keyword>
<feature type="non-terminal residue" evidence="1">
    <location>
        <position position="578"/>
    </location>
</feature>
<evidence type="ECO:0000313" key="2">
    <source>
        <dbReference type="Proteomes" id="UP000265618"/>
    </source>
</evidence>
<reference evidence="1 2" key="1">
    <citation type="journal article" date="2018" name="PLoS ONE">
        <title>The draft genome of Kipferlia bialata reveals reductive genome evolution in fornicate parasites.</title>
        <authorList>
            <person name="Tanifuji G."/>
            <person name="Takabayashi S."/>
            <person name="Kume K."/>
            <person name="Takagi M."/>
            <person name="Nakayama T."/>
            <person name="Kamikawa R."/>
            <person name="Inagaki Y."/>
            <person name="Hashimoto T."/>
        </authorList>
    </citation>
    <scope>NUCLEOTIDE SEQUENCE [LARGE SCALE GENOMIC DNA]</scope>
    <source>
        <strain evidence="1">NY0173</strain>
    </source>
</reference>
<comment type="caution">
    <text evidence="1">The sequence shown here is derived from an EMBL/GenBank/DDBJ whole genome shotgun (WGS) entry which is preliminary data.</text>
</comment>
<name>A0A9K3CY63_9EUKA</name>
<protein>
    <submittedName>
        <fullName evidence="1">Uncharacterized protein</fullName>
    </submittedName>
</protein>
<dbReference type="AlphaFoldDB" id="A0A9K3CY63"/>
<evidence type="ECO:0000313" key="1">
    <source>
        <dbReference type="EMBL" id="GIQ85157.1"/>
    </source>
</evidence>